<dbReference type="InterPro" id="IPR005302">
    <property type="entry name" value="MoCF_Sase_C"/>
</dbReference>
<dbReference type="RefSeq" id="WP_009480861.1">
    <property type="nucleotide sequence ID" value="NZ_BAFE01000001.1"/>
</dbReference>
<dbReference type="OrthoDB" id="9793178at2"/>
<dbReference type="AlphaFoldDB" id="H5UMG9"/>
<dbReference type="Proteomes" id="UP000004367">
    <property type="component" value="Unassembled WGS sequence"/>
</dbReference>
<dbReference type="GO" id="GO:0003824">
    <property type="term" value="F:catalytic activity"/>
    <property type="evidence" value="ECO:0007669"/>
    <property type="project" value="InterPro"/>
</dbReference>
<dbReference type="SUPFAM" id="SSF141673">
    <property type="entry name" value="MOSC N-terminal domain-like"/>
    <property type="match status" value="1"/>
</dbReference>
<comment type="caution">
    <text evidence="2">The sequence shown here is derived from an EMBL/GenBank/DDBJ whole genome shotgun (WGS) entry which is preliminary data.</text>
</comment>
<keyword evidence="3" id="KW-1185">Reference proteome</keyword>
<dbReference type="PANTHER" id="PTHR14237:SF19">
    <property type="entry name" value="MITOCHONDRIAL AMIDOXIME REDUCING COMPONENT 1"/>
    <property type="match status" value="1"/>
</dbReference>
<dbReference type="GO" id="GO:0030170">
    <property type="term" value="F:pyridoxal phosphate binding"/>
    <property type="evidence" value="ECO:0007669"/>
    <property type="project" value="InterPro"/>
</dbReference>
<dbReference type="SUPFAM" id="SSF50800">
    <property type="entry name" value="PK beta-barrel domain-like"/>
    <property type="match status" value="1"/>
</dbReference>
<dbReference type="InterPro" id="IPR011037">
    <property type="entry name" value="Pyrv_Knase-like_insert_dom_sf"/>
</dbReference>
<gene>
    <name evidence="2" type="ORF">MOPEL_001_00450</name>
</gene>
<feature type="domain" description="MOSC" evidence="1">
    <location>
        <begin position="127"/>
        <end position="277"/>
    </location>
</feature>
<dbReference type="EMBL" id="BAFE01000001">
    <property type="protein sequence ID" value="GAB46927.1"/>
    <property type="molecule type" value="Genomic_DNA"/>
</dbReference>
<evidence type="ECO:0000259" key="1">
    <source>
        <dbReference type="PROSITE" id="PS51340"/>
    </source>
</evidence>
<accession>H5UMG9</accession>
<dbReference type="PROSITE" id="PS51340">
    <property type="entry name" value="MOSC"/>
    <property type="match status" value="1"/>
</dbReference>
<dbReference type="InterPro" id="IPR005303">
    <property type="entry name" value="MOCOS_middle"/>
</dbReference>
<dbReference type="PANTHER" id="PTHR14237">
    <property type="entry name" value="MOLYBDOPTERIN COFACTOR SULFURASE MOSC"/>
    <property type="match status" value="1"/>
</dbReference>
<dbReference type="GO" id="GO:0030151">
    <property type="term" value="F:molybdenum ion binding"/>
    <property type="evidence" value="ECO:0007669"/>
    <property type="project" value="InterPro"/>
</dbReference>
<proteinExistence type="predicted"/>
<evidence type="ECO:0000313" key="2">
    <source>
        <dbReference type="EMBL" id="GAB46927.1"/>
    </source>
</evidence>
<organism evidence="2 3">
    <name type="scientific">Mobilicoccus pelagius NBRC 104925</name>
    <dbReference type="NCBI Taxonomy" id="1089455"/>
    <lineage>
        <taxon>Bacteria</taxon>
        <taxon>Bacillati</taxon>
        <taxon>Actinomycetota</taxon>
        <taxon>Actinomycetes</taxon>
        <taxon>Micrococcales</taxon>
        <taxon>Dermatophilaceae</taxon>
        <taxon>Mobilicoccus</taxon>
    </lineage>
</organism>
<protein>
    <recommendedName>
        <fullName evidence="1">MOSC domain-containing protein</fullName>
    </recommendedName>
</protein>
<dbReference type="STRING" id="1089455.MOPEL_001_00450"/>
<sequence>MGVRVTAIGIHPVKSTAIRRVARAEVTAAGLRGDREWMVVDDSGEMVSARQEPRLFTVCASTPATGDTAADLRLEAPGVAPLDVAYSDEGDRDVRLFRRTHLVGRPAGEAADAWLQRALGRDDLHLVRCAEPQPRRSRSGVERMATFQDGYPVTLLSEESVVQVDAWAAEAARARGEEPVHVDARRFRPNVLVSGAEAAFAEDDWERMRIGDVVLRRASLVARCVMTTIDPDDLGRGKDPIRTLAAHRRWDGSTWLAVNLVPEQDGVIAVGDDVEPL</sequence>
<dbReference type="eggNOG" id="COG3217">
    <property type="taxonomic scope" value="Bacteria"/>
</dbReference>
<evidence type="ECO:0000313" key="3">
    <source>
        <dbReference type="Proteomes" id="UP000004367"/>
    </source>
</evidence>
<reference evidence="2 3" key="1">
    <citation type="submission" date="2012-02" db="EMBL/GenBank/DDBJ databases">
        <title>Whole genome shotgun sequence of Mobilicoccus pelagius NBRC 104925.</title>
        <authorList>
            <person name="Yoshida Y."/>
            <person name="Hosoyama A."/>
            <person name="Tsuchikane K."/>
            <person name="Katsumata H."/>
            <person name="Yamazaki S."/>
            <person name="Fujita N."/>
        </authorList>
    </citation>
    <scope>NUCLEOTIDE SEQUENCE [LARGE SCALE GENOMIC DNA]</scope>
    <source>
        <strain evidence="2 3">NBRC 104925</strain>
    </source>
</reference>
<dbReference type="Pfam" id="PF03476">
    <property type="entry name" value="MOSC_N"/>
    <property type="match status" value="1"/>
</dbReference>
<name>H5UMG9_9MICO</name>
<dbReference type="Pfam" id="PF03473">
    <property type="entry name" value="MOSC"/>
    <property type="match status" value="1"/>
</dbReference>